<dbReference type="NCBIfam" id="TIGR00912">
    <property type="entry name" value="2A0309"/>
    <property type="match status" value="1"/>
</dbReference>
<dbReference type="Gene3D" id="1.20.1740.10">
    <property type="entry name" value="Amino acid/polyamine transporter I"/>
    <property type="match status" value="1"/>
</dbReference>
<keyword evidence="10" id="KW-1185">Reference proteome</keyword>
<accession>A0A917CZF5</accession>
<evidence type="ECO:0000256" key="2">
    <source>
        <dbReference type="ARBA" id="ARBA00007998"/>
    </source>
</evidence>
<feature type="transmembrane region" description="Helical" evidence="8">
    <location>
        <begin position="270"/>
        <end position="291"/>
    </location>
</feature>
<evidence type="ECO:0000256" key="5">
    <source>
        <dbReference type="ARBA" id="ARBA00022692"/>
    </source>
</evidence>
<comment type="subcellular location">
    <subcellularLocation>
        <location evidence="1">Membrane</location>
        <topology evidence="1">Multi-pass membrane protein</topology>
    </subcellularLocation>
</comment>
<comment type="similarity">
    <text evidence="2">Belongs to the amino acid-polyamine-organocation (APC) superfamily. Spore germination protein (SGP) (TC 2.A.3.9) family.</text>
</comment>
<evidence type="ECO:0000256" key="8">
    <source>
        <dbReference type="SAM" id="Phobius"/>
    </source>
</evidence>
<evidence type="ECO:0000313" key="9">
    <source>
        <dbReference type="EMBL" id="GGG03220.1"/>
    </source>
</evidence>
<dbReference type="PANTHER" id="PTHR34975">
    <property type="entry name" value="SPORE GERMINATION PROTEIN A2"/>
    <property type="match status" value="1"/>
</dbReference>
<keyword evidence="3" id="KW-0813">Transport</keyword>
<evidence type="ECO:0000256" key="4">
    <source>
        <dbReference type="ARBA" id="ARBA00022544"/>
    </source>
</evidence>
<evidence type="ECO:0000256" key="7">
    <source>
        <dbReference type="ARBA" id="ARBA00023136"/>
    </source>
</evidence>
<feature type="transmembrane region" description="Helical" evidence="8">
    <location>
        <begin position="303"/>
        <end position="323"/>
    </location>
</feature>
<feature type="transmembrane region" description="Helical" evidence="8">
    <location>
        <begin position="12"/>
        <end position="35"/>
    </location>
</feature>
<feature type="transmembrane region" description="Helical" evidence="8">
    <location>
        <begin position="121"/>
        <end position="141"/>
    </location>
</feature>
<reference evidence="9" key="2">
    <citation type="submission" date="2020-09" db="EMBL/GenBank/DDBJ databases">
        <authorList>
            <person name="Sun Q."/>
            <person name="Zhou Y."/>
        </authorList>
    </citation>
    <scope>NUCLEOTIDE SEQUENCE</scope>
    <source>
        <strain evidence="9">CGMCC 1.12987</strain>
    </source>
</reference>
<keyword evidence="4" id="KW-0309">Germination</keyword>
<dbReference type="GO" id="GO:0009847">
    <property type="term" value="P:spore germination"/>
    <property type="evidence" value="ECO:0007669"/>
    <property type="project" value="InterPro"/>
</dbReference>
<keyword evidence="5 8" id="KW-0812">Transmembrane</keyword>
<feature type="transmembrane region" description="Helical" evidence="8">
    <location>
        <begin position="329"/>
        <end position="355"/>
    </location>
</feature>
<feature type="transmembrane region" description="Helical" evidence="8">
    <location>
        <begin position="148"/>
        <end position="167"/>
    </location>
</feature>
<comment type="caution">
    <text evidence="9">The sequence shown here is derived from an EMBL/GenBank/DDBJ whole genome shotgun (WGS) entry which is preliminary data.</text>
</comment>
<dbReference type="GO" id="GO:0016020">
    <property type="term" value="C:membrane"/>
    <property type="evidence" value="ECO:0007669"/>
    <property type="project" value="UniProtKB-SubCell"/>
</dbReference>
<dbReference type="EMBL" id="BMGR01000006">
    <property type="protein sequence ID" value="GGG03220.1"/>
    <property type="molecule type" value="Genomic_DNA"/>
</dbReference>
<proteinExistence type="inferred from homology"/>
<keyword evidence="7 8" id="KW-0472">Membrane</keyword>
<reference evidence="9" key="1">
    <citation type="journal article" date="2014" name="Int. J. Syst. Evol. Microbiol.">
        <title>Complete genome sequence of Corynebacterium casei LMG S-19264T (=DSM 44701T), isolated from a smear-ripened cheese.</title>
        <authorList>
            <consortium name="US DOE Joint Genome Institute (JGI-PGF)"/>
            <person name="Walter F."/>
            <person name="Albersmeier A."/>
            <person name="Kalinowski J."/>
            <person name="Ruckert C."/>
        </authorList>
    </citation>
    <scope>NUCLEOTIDE SEQUENCE</scope>
    <source>
        <strain evidence="9">CGMCC 1.12987</strain>
    </source>
</reference>
<feature type="transmembrane region" description="Helical" evidence="8">
    <location>
        <begin position="187"/>
        <end position="208"/>
    </location>
</feature>
<evidence type="ECO:0000256" key="6">
    <source>
        <dbReference type="ARBA" id="ARBA00022989"/>
    </source>
</evidence>
<keyword evidence="6 8" id="KW-1133">Transmembrane helix</keyword>
<dbReference type="Proteomes" id="UP000644756">
    <property type="component" value="Unassembled WGS sequence"/>
</dbReference>
<name>A0A917CZF5_9BACL</name>
<feature type="transmembrane region" description="Helical" evidence="8">
    <location>
        <begin position="220"/>
        <end position="242"/>
    </location>
</feature>
<feature type="transmembrane region" description="Helical" evidence="8">
    <location>
        <begin position="41"/>
        <end position="61"/>
    </location>
</feature>
<organism evidence="9 10">
    <name type="scientific">Paenibacillus abyssi</name>
    <dbReference type="NCBI Taxonomy" id="1340531"/>
    <lineage>
        <taxon>Bacteria</taxon>
        <taxon>Bacillati</taxon>
        <taxon>Bacillota</taxon>
        <taxon>Bacilli</taxon>
        <taxon>Bacillales</taxon>
        <taxon>Paenibacillaceae</taxon>
        <taxon>Paenibacillus</taxon>
    </lineage>
</organism>
<dbReference type="AlphaFoldDB" id="A0A917CZF5"/>
<dbReference type="RefSeq" id="WP_188530968.1">
    <property type="nucleotide sequence ID" value="NZ_BMGR01000006.1"/>
</dbReference>
<evidence type="ECO:0000256" key="3">
    <source>
        <dbReference type="ARBA" id="ARBA00022448"/>
    </source>
</evidence>
<gene>
    <name evidence="9" type="ORF">GCM10010916_20380</name>
</gene>
<protein>
    <submittedName>
        <fullName evidence="9">Germination protein</fullName>
    </submittedName>
</protein>
<evidence type="ECO:0000256" key="1">
    <source>
        <dbReference type="ARBA" id="ARBA00004141"/>
    </source>
</evidence>
<dbReference type="Pfam" id="PF03845">
    <property type="entry name" value="Spore_permease"/>
    <property type="match status" value="1"/>
</dbReference>
<evidence type="ECO:0000313" key="10">
    <source>
        <dbReference type="Proteomes" id="UP000644756"/>
    </source>
</evidence>
<dbReference type="InterPro" id="IPR004761">
    <property type="entry name" value="Spore_GerAB"/>
</dbReference>
<sequence length="363" mass="40466">MIENGKISLLQFGIAVYMFALGSTALLAPSIIVSIAKQDGWISVIFCMLVIVAFVSLWSRLSKRYPGQSMIQYGERILGTWPGKLVGLIYIWYFLYLSSLVLRNLGDFITTSVLSQTPIQFVHIMFMIPVLYGAYLGLEVIARTGEVLFPWILVIFSVTILLLLKNIDPGQVLPILPDGLLMPLKGVYPLLGFPISELVVFLLVIPFVKGQNKIKKYFNLYFLLAAATGACIVFISISVLGVDVTARSTFSVFDMAKEINVGNFFERVEVLVGGIWMMTIFVKLSICFYAANLATAQLFNLRSYRVTLLPFGMFVLALSILGYKNTAESAWFITTAYPIYSLFHGLVIPALLLMIGKLRRLKG</sequence>
<dbReference type="PANTHER" id="PTHR34975:SF2">
    <property type="entry name" value="SPORE GERMINATION PROTEIN A2"/>
    <property type="match status" value="1"/>
</dbReference>
<feature type="transmembrane region" description="Helical" evidence="8">
    <location>
        <begin position="81"/>
        <end position="101"/>
    </location>
</feature>